<feature type="non-terminal residue" evidence="1">
    <location>
        <position position="321"/>
    </location>
</feature>
<proteinExistence type="predicted"/>
<dbReference type="HOGENOM" id="CLU_023406_1_0_11"/>
<dbReference type="Proteomes" id="UP000004705">
    <property type="component" value="Chromosome"/>
</dbReference>
<dbReference type="AlphaFoldDB" id="H8GCM0"/>
<evidence type="ECO:0000313" key="2">
    <source>
        <dbReference type="Proteomes" id="UP000004705"/>
    </source>
</evidence>
<dbReference type="OrthoDB" id="9805604at2"/>
<accession>H8GCM0</accession>
<dbReference type="PANTHER" id="PTHR21015:SF22">
    <property type="entry name" value="GLYCOSYLTRANSFERASE"/>
    <property type="match status" value="1"/>
</dbReference>
<dbReference type="SUPFAM" id="SSF53756">
    <property type="entry name" value="UDP-Glycosyltransferase/glycogen phosphorylase"/>
    <property type="match status" value="1"/>
</dbReference>
<dbReference type="PANTHER" id="PTHR21015">
    <property type="entry name" value="UDP-N-ACETYLGLUCOSAMINE--N-ACETYLMURAMYL-(PENTAPEPTIDE) PYROPHOSPHORYL-UNDECAPRENOL N-ACETYLGLUCOSAMINE TRANSFERASE 1"/>
    <property type="match status" value="1"/>
</dbReference>
<dbReference type="GO" id="GO:0016757">
    <property type="term" value="F:glycosyltransferase activity"/>
    <property type="evidence" value="ECO:0007669"/>
    <property type="project" value="TreeGrafter"/>
</dbReference>
<evidence type="ECO:0000313" key="1">
    <source>
        <dbReference type="EMBL" id="EHY89828.1"/>
    </source>
</evidence>
<name>H8GCM0_9PSEU</name>
<reference evidence="1 2" key="1">
    <citation type="journal article" date="2012" name="Stand. Genomic Sci.">
        <title>Genome sequence of the soil bacterium Saccharomonospora azurea type strain (NA-128(T)).</title>
        <authorList>
            <person name="Klenk H.P."/>
            <person name="Held B."/>
            <person name="Lucas S."/>
            <person name="Lapidus A."/>
            <person name="Copeland A."/>
            <person name="Hammon N."/>
            <person name="Pitluck S."/>
            <person name="Goodwin L.A."/>
            <person name="Han C."/>
            <person name="Tapia R."/>
            <person name="Brambilla E.M."/>
            <person name="Potter G."/>
            <person name="Land M."/>
            <person name="Ivanova N."/>
            <person name="Rohde M."/>
            <person name="Goker M."/>
            <person name="Detter J.C."/>
            <person name="Kyrpides N.C."/>
            <person name="Woyke T."/>
        </authorList>
    </citation>
    <scope>NUCLEOTIDE SEQUENCE [LARGE SCALE GENOMIC DNA]</scope>
    <source>
        <strain evidence="1 2">NA-128</strain>
    </source>
</reference>
<gene>
    <name evidence="1" type="ORF">SacazDRAFT_02941</name>
</gene>
<dbReference type="Gene3D" id="3.40.50.11190">
    <property type="match status" value="1"/>
</dbReference>
<protein>
    <submittedName>
        <fullName evidence="1">Spore coat polysaccharide biosynthesis protein, predicted glycosyltransferase</fullName>
    </submittedName>
</protein>
<keyword evidence="2" id="KW-1185">Reference proteome</keyword>
<sequence length="321" mass="33894">MTHLLLRADASPTIGVGHVSRMVAFAEEASARGWRVTFSGTLTGADWFAERLDGLGVVVVPATDPRDEGALPALARAVEADVVLVDHYGIGEQRAALHADGVVLVSLESRTFGRRQADVVVESELHDLPRPDDGSAVVLRGARHAPLREQVRQARRRRAESHEDGDPPRIVVVLGGGAVWREEVTRVLRVLRDTGLPFEAEVVAHGEPEVPEPADGQCFSVSTPDTRLPDRLAEADLVVSAAGVTLLEACCIGVPTALVLLVDNQEAGYHAAVEQELAVGLGWAHELGASGGTSGGSEAATVVAELLADPARRRRMASAAA</sequence>
<dbReference type="EMBL" id="CM001466">
    <property type="protein sequence ID" value="EHY89828.1"/>
    <property type="molecule type" value="Genomic_DNA"/>
</dbReference>
<dbReference type="RefSeq" id="WP_005442839.1">
    <property type="nucleotide sequence ID" value="NZ_CM001466.1"/>
</dbReference>
<dbReference type="Gene3D" id="3.40.50.2000">
    <property type="entry name" value="Glycogen Phosphorylase B"/>
    <property type="match status" value="1"/>
</dbReference>
<organism evidence="1 2">
    <name type="scientific">Saccharomonospora azurea NA-128</name>
    <dbReference type="NCBI Taxonomy" id="882081"/>
    <lineage>
        <taxon>Bacteria</taxon>
        <taxon>Bacillati</taxon>
        <taxon>Actinomycetota</taxon>
        <taxon>Actinomycetes</taxon>
        <taxon>Pseudonocardiales</taxon>
        <taxon>Pseudonocardiaceae</taxon>
        <taxon>Saccharomonospora</taxon>
    </lineage>
</organism>